<reference evidence="2 3" key="1">
    <citation type="submission" date="2017-09" db="EMBL/GenBank/DDBJ databases">
        <title>WGS assembly of Aquilegia coerulea Goldsmith.</title>
        <authorList>
            <person name="Hodges S."/>
            <person name="Kramer E."/>
            <person name="Nordborg M."/>
            <person name="Tomkins J."/>
            <person name="Borevitz J."/>
            <person name="Derieg N."/>
            <person name="Yan J."/>
            <person name="Mihaltcheva S."/>
            <person name="Hayes R.D."/>
            <person name="Rokhsar D."/>
        </authorList>
    </citation>
    <scope>NUCLEOTIDE SEQUENCE [LARGE SCALE GENOMIC DNA]</scope>
    <source>
        <strain evidence="3">cv. Goldsmith</strain>
    </source>
</reference>
<sequence>MDSQQQEKFKTLGFFCIFKEAFKTVFSAKKIFTPITLAMIFPLSLSMFSHLHILQFLFNRIHYNYMNLYYTASGSSEHKGLVHRLVVLWTIFSLANAAYLVLVFILYLLCNSSVVYTLVSIYAGNKALTFRELLSVLLKVSKKFMIRRVWLMLSYQIATLMFLNCMCLLNLIERPRWVSGPMVALLLTAVNVILFGSINLDWHMACVLSIFEDSTYSTDLRKDKFCTLNKGKSRFVDTIVVVIHLAAVITLGSFNLLVVRENSFRIITLSKVSYWIIFILLLSITFLLGFVIQTISALHHFVCKACHGKTIIDEPSLLLVRLQIEFRSEKDATVFDSIPATIN</sequence>
<keyword evidence="1" id="KW-0472">Membrane</keyword>
<keyword evidence="1" id="KW-0812">Transmembrane</keyword>
<proteinExistence type="predicted"/>
<dbReference type="PANTHER" id="PTHR33133">
    <property type="entry name" value="OS08G0107100 PROTEIN-RELATED"/>
    <property type="match status" value="1"/>
</dbReference>
<dbReference type="InParanoid" id="A0A2G5DSV0"/>
<feature type="transmembrane region" description="Helical" evidence="1">
    <location>
        <begin position="31"/>
        <end position="58"/>
    </location>
</feature>
<feature type="transmembrane region" description="Helical" evidence="1">
    <location>
        <begin position="150"/>
        <end position="172"/>
    </location>
</feature>
<dbReference type="AlphaFoldDB" id="A0A2G5DSV0"/>
<dbReference type="Proteomes" id="UP000230069">
    <property type="component" value="Unassembled WGS sequence"/>
</dbReference>
<feature type="transmembrane region" description="Helical" evidence="1">
    <location>
        <begin position="178"/>
        <end position="200"/>
    </location>
</feature>
<feature type="transmembrane region" description="Helical" evidence="1">
    <location>
        <begin position="239"/>
        <end position="260"/>
    </location>
</feature>
<evidence type="ECO:0000313" key="2">
    <source>
        <dbReference type="EMBL" id="PIA46516.1"/>
    </source>
</evidence>
<keyword evidence="1" id="KW-1133">Transmembrane helix</keyword>
<dbReference type="STRING" id="218851.A0A2G5DSV0"/>
<dbReference type="EMBL" id="KZ305032">
    <property type="protein sequence ID" value="PIA46516.1"/>
    <property type="molecule type" value="Genomic_DNA"/>
</dbReference>
<accession>A0A2G5DSV0</accession>
<feature type="transmembrane region" description="Helical" evidence="1">
    <location>
        <begin position="272"/>
        <end position="292"/>
    </location>
</feature>
<gene>
    <name evidence="2" type="ORF">AQUCO_01500215v1</name>
</gene>
<keyword evidence="3" id="KW-1185">Reference proteome</keyword>
<feature type="transmembrane region" description="Helical" evidence="1">
    <location>
        <begin position="115"/>
        <end position="138"/>
    </location>
</feature>
<feature type="transmembrane region" description="Helical" evidence="1">
    <location>
        <begin position="85"/>
        <end position="109"/>
    </location>
</feature>
<organism evidence="2 3">
    <name type="scientific">Aquilegia coerulea</name>
    <name type="common">Rocky mountain columbine</name>
    <dbReference type="NCBI Taxonomy" id="218851"/>
    <lineage>
        <taxon>Eukaryota</taxon>
        <taxon>Viridiplantae</taxon>
        <taxon>Streptophyta</taxon>
        <taxon>Embryophyta</taxon>
        <taxon>Tracheophyta</taxon>
        <taxon>Spermatophyta</taxon>
        <taxon>Magnoliopsida</taxon>
        <taxon>Ranunculales</taxon>
        <taxon>Ranunculaceae</taxon>
        <taxon>Thalictroideae</taxon>
        <taxon>Aquilegia</taxon>
    </lineage>
</organism>
<protein>
    <submittedName>
        <fullName evidence="2">Uncharacterized protein</fullName>
    </submittedName>
</protein>
<name>A0A2G5DSV0_AQUCA</name>
<dbReference type="PANTHER" id="PTHR33133:SF5">
    <property type="entry name" value="OS08G0107100 PROTEIN"/>
    <property type="match status" value="1"/>
</dbReference>
<evidence type="ECO:0000256" key="1">
    <source>
        <dbReference type="SAM" id="Phobius"/>
    </source>
</evidence>
<evidence type="ECO:0000313" key="3">
    <source>
        <dbReference type="Proteomes" id="UP000230069"/>
    </source>
</evidence>